<feature type="transmembrane region" description="Helical" evidence="12">
    <location>
        <begin position="688"/>
        <end position="705"/>
    </location>
</feature>
<dbReference type="Pfam" id="PF03552">
    <property type="entry name" value="Cellulose_synt"/>
    <property type="match status" value="4"/>
</dbReference>
<organism evidence="13 14">
    <name type="scientific">Buddleja alternifolia</name>
    <dbReference type="NCBI Taxonomy" id="168488"/>
    <lineage>
        <taxon>Eukaryota</taxon>
        <taxon>Viridiplantae</taxon>
        <taxon>Streptophyta</taxon>
        <taxon>Embryophyta</taxon>
        <taxon>Tracheophyta</taxon>
        <taxon>Spermatophyta</taxon>
        <taxon>Magnoliopsida</taxon>
        <taxon>eudicotyledons</taxon>
        <taxon>Gunneridae</taxon>
        <taxon>Pentapetalae</taxon>
        <taxon>asterids</taxon>
        <taxon>lamiids</taxon>
        <taxon>Lamiales</taxon>
        <taxon>Scrophulariaceae</taxon>
        <taxon>Buddlejeae</taxon>
        <taxon>Buddleja</taxon>
    </lineage>
</organism>
<dbReference type="GO" id="GO:0012505">
    <property type="term" value="C:endomembrane system"/>
    <property type="evidence" value="ECO:0007669"/>
    <property type="project" value="UniProtKB-SubCell"/>
</dbReference>
<feature type="binding site" evidence="9">
    <location>
        <position position="778"/>
    </location>
    <ligand>
        <name>UDP-alpha-D-glucose</name>
        <dbReference type="ChEBI" id="CHEBI:58885"/>
    </ligand>
</feature>
<feature type="transmembrane region" description="Helical" evidence="12">
    <location>
        <begin position="538"/>
        <end position="554"/>
    </location>
</feature>
<feature type="transmembrane region" description="Helical" evidence="12">
    <location>
        <begin position="54"/>
        <end position="73"/>
    </location>
</feature>
<evidence type="ECO:0000256" key="2">
    <source>
        <dbReference type="ARBA" id="ARBA00022676"/>
    </source>
</evidence>
<evidence type="ECO:0000256" key="11">
    <source>
        <dbReference type="SAM" id="Coils"/>
    </source>
</evidence>
<evidence type="ECO:0000256" key="1">
    <source>
        <dbReference type="ARBA" id="ARBA00004127"/>
    </source>
</evidence>
<keyword evidence="5 12" id="KW-1133">Transmembrane helix</keyword>
<evidence type="ECO:0000256" key="12">
    <source>
        <dbReference type="SAM" id="Phobius"/>
    </source>
</evidence>
<dbReference type="InterPro" id="IPR005150">
    <property type="entry name" value="Cellulose_synth"/>
</dbReference>
<feature type="binding site" evidence="10">
    <location>
        <position position="960"/>
    </location>
    <ligand>
        <name>Mn(2+)</name>
        <dbReference type="ChEBI" id="CHEBI:29035"/>
    </ligand>
</feature>
<feature type="binding site" evidence="9">
    <location>
        <position position="808"/>
    </location>
    <ligand>
        <name>UDP-alpha-D-glucose</name>
        <dbReference type="ChEBI" id="CHEBI:58885"/>
    </ligand>
</feature>
<comment type="subcellular location">
    <subcellularLocation>
        <location evidence="1">Endomembrane system</location>
        <topology evidence="1">Multi-pass membrane protein</topology>
    </subcellularLocation>
</comment>
<dbReference type="PANTHER" id="PTHR13301">
    <property type="entry name" value="X-BOX TRANSCRIPTION FACTOR-RELATED"/>
    <property type="match status" value="1"/>
</dbReference>
<feature type="transmembrane region" description="Helical" evidence="12">
    <location>
        <begin position="1348"/>
        <end position="1366"/>
    </location>
</feature>
<sequence length="1403" mass="158384">MAGPSPPLNECRPMKMNLLVNRLHILFNGIAIVAWFYYRATHLCSIIKTRETPLVPYLIVCFSESVLTFLWILDQAYKWRPVKRYVRPESLPEDEKLPPLDVFICTADPSKEPSQGVMNTVISAMAMDYPPDKLAIFLSDDGGSYVTLQAMQEAWKFSRYWIPFVKKYEMKTRCPEAYFSEAGSAHDKFSNSSEFAADKKKIEQKYQEFMDNLEKNSVNAKASVSRDHPPNVQVITDEDSNAVGSDLKEMPLLVYVAREKRPSHPHHFKGGALNVLLRVSAVISNAPYFLVLDCDMYCNDPSAARQAICFYLDPKISSDIAWVQFPQKFRDMGKHDIYGGSLNPIWRRGQGLDGLRGPTIYGCNFVMTREAIYGLGKASKGNVDINQLKKSFGPSNEFIKTINKSYRPQLPEDRKCSGELQKEIQLLASCTHDKDTEWGHEASIYFESEPCFLGASPMSLNDMLVQQTRWSFGLMQIGLSKFSPLIYAPLRMSILQSMCYSHLILECLYAVPFYLIAIIPPISLLYGIPLYPKVSDPFFLVFAFIFVSSLLKHVQEVLSYGDDIMTALYELRVFVMKCAACYFYANLNAVLDRLGLLQANFSLTNKVVDDEQVRRYEQGIYDFQVSPMLLAPLCSLYILNLATLTLGIPKLLNKGDELFVQAAISLVGLILNYHLLEGMVLRTDKGRISPSLLLLSVGIAAAIWVRKVRNGSITSSERNACIERPADHQQAIVLTCLWIVQRPYIWRPVKRTVYPERLPEDEKLPPIDVFICTADPSKEPSLGVMNTVISAMALDYPPDKLAVYLQDDGGSYVTLNAVRESWKFSRYWIPYCRKYEVKIRCPDAYFSAAESAHDKFISSSEFAADRKKVEQKYEEFKENLEKNSVNAKASLSRDHPPIVEVMTDEDGNVMGSDLKGVPLLVYVAREKRPNHPHHFKGGALNTLLRVSAVLSNAPYFLVLDCDMYCYDPSSARQAMCFYLDPKIAPKIAWVQFPQKFRDLSEHDIYGGSLNAIWRKGLGLDGARGPTIYGCNFFMTREAIYGMGKIDKNVDLNQLKKSFGSSNELLKSLYKDYKPQLPEDRKCSDALQKELQLLASCTYDNGTQWGEEVGYMYFTVVEDSITSLVLHGRGWISVFLDPDTPCFLGSSTTNLNDMLVQQTRWAFGLMQIGLSKYSPLLYGLPRMPALQAISYCAPIFECLTAIPFYGLAIIPQICLVHGIPLYPKVSDPFFIAVAIIFISSQLKHIQDVLVYGDSFMTAVYELRVWLMKGAACYFYATLNAVLDRFGLHEATFSLTNKAVDEERARLFELGLYDFQVSTMLLVPICALYLLNLASFIIGIPRILQKGDELFAQAVLPLYGVIVGYHLFQGMFLRKDKGRISSSIILLSTAVAAIILCCGSIIVFF</sequence>
<keyword evidence="3" id="KW-0808">Transferase</keyword>
<evidence type="ECO:0000313" key="13">
    <source>
        <dbReference type="EMBL" id="KAG8370357.1"/>
    </source>
</evidence>
<evidence type="ECO:0000256" key="4">
    <source>
        <dbReference type="ARBA" id="ARBA00022692"/>
    </source>
</evidence>
<feature type="transmembrane region" description="Helical" evidence="12">
    <location>
        <begin position="1319"/>
        <end position="1342"/>
    </location>
</feature>
<feature type="coiled-coil region" evidence="11">
    <location>
        <begin position="859"/>
        <end position="886"/>
    </location>
</feature>
<keyword evidence="6 12" id="KW-0472">Membrane</keyword>
<dbReference type="FunFam" id="3.90.550.10:FF:000194">
    <property type="entry name" value="Cellulose synthase-like protein G2 isoform A"/>
    <property type="match status" value="2"/>
</dbReference>
<dbReference type="GO" id="GO:0016760">
    <property type="term" value="F:cellulose synthase (UDP-forming) activity"/>
    <property type="evidence" value="ECO:0007669"/>
    <property type="project" value="InterPro"/>
</dbReference>
<feature type="transmembrane region" description="Helical" evidence="12">
    <location>
        <begin position="19"/>
        <end position="38"/>
    </location>
</feature>
<dbReference type="GO" id="GO:0030244">
    <property type="term" value="P:cellulose biosynthetic process"/>
    <property type="evidence" value="ECO:0007669"/>
    <property type="project" value="InterPro"/>
</dbReference>
<evidence type="ECO:0000313" key="14">
    <source>
        <dbReference type="Proteomes" id="UP000826271"/>
    </source>
</evidence>
<dbReference type="InterPro" id="IPR029044">
    <property type="entry name" value="Nucleotide-diphossugar_trans"/>
</dbReference>
<dbReference type="Proteomes" id="UP000826271">
    <property type="component" value="Unassembled WGS sequence"/>
</dbReference>
<feature type="active site" evidence="8">
    <location>
        <position position="1118"/>
    </location>
</feature>
<dbReference type="GO" id="GO:0016020">
    <property type="term" value="C:membrane"/>
    <property type="evidence" value="ECO:0007669"/>
    <property type="project" value="InterPro"/>
</dbReference>
<feature type="binding site" evidence="9">
    <location>
        <position position="779"/>
    </location>
    <ligand>
        <name>UDP-alpha-D-glucose</name>
        <dbReference type="ChEBI" id="CHEBI:58885"/>
    </ligand>
</feature>
<feature type="transmembrane region" description="Helical" evidence="12">
    <location>
        <begin position="625"/>
        <end position="646"/>
    </location>
</feature>
<comment type="caution">
    <text evidence="13">The sequence shown here is derived from an EMBL/GenBank/DDBJ whole genome shotgun (WGS) entry which is preliminary data.</text>
</comment>
<evidence type="ECO:0000256" key="9">
    <source>
        <dbReference type="PIRSR" id="PIRSR605150-2"/>
    </source>
</evidence>
<dbReference type="GO" id="GO:0071555">
    <property type="term" value="P:cell wall organization"/>
    <property type="evidence" value="ECO:0007669"/>
    <property type="project" value="UniProtKB-KW"/>
</dbReference>
<evidence type="ECO:0000256" key="8">
    <source>
        <dbReference type="PIRSR" id="PIRSR605150-1"/>
    </source>
</evidence>
<feature type="active site" evidence="8">
    <location>
        <position position="808"/>
    </location>
</feature>
<dbReference type="SUPFAM" id="SSF53448">
    <property type="entry name" value="Nucleotide-diphospho-sugar transferases"/>
    <property type="match status" value="2"/>
</dbReference>
<evidence type="ECO:0000256" key="3">
    <source>
        <dbReference type="ARBA" id="ARBA00022679"/>
    </source>
</evidence>
<keyword evidence="7" id="KW-0961">Cell wall biogenesis/degradation</keyword>
<feature type="transmembrane region" description="Helical" evidence="12">
    <location>
        <begin position="1378"/>
        <end position="1402"/>
    </location>
</feature>
<keyword evidence="2" id="KW-0328">Glycosyltransferase</keyword>
<keyword evidence="4 12" id="KW-0812">Transmembrane</keyword>
<dbReference type="EMBL" id="WHWC01000014">
    <property type="protein sequence ID" value="KAG8370357.1"/>
    <property type="molecule type" value="Genomic_DNA"/>
</dbReference>
<feature type="transmembrane region" description="Helical" evidence="12">
    <location>
        <begin position="503"/>
        <end position="526"/>
    </location>
</feature>
<evidence type="ECO:0000256" key="7">
    <source>
        <dbReference type="ARBA" id="ARBA00023316"/>
    </source>
</evidence>
<proteinExistence type="predicted"/>
<reference evidence="13" key="1">
    <citation type="submission" date="2019-10" db="EMBL/GenBank/DDBJ databases">
        <authorList>
            <person name="Zhang R."/>
            <person name="Pan Y."/>
            <person name="Wang J."/>
            <person name="Ma R."/>
            <person name="Yu S."/>
        </authorList>
    </citation>
    <scope>NUCLEOTIDE SEQUENCE</scope>
    <source>
        <strain evidence="13">LA-IB0</strain>
        <tissue evidence="13">Leaf</tissue>
    </source>
</reference>
<feature type="transmembrane region" description="Helical" evidence="12">
    <location>
        <begin position="658"/>
        <end position="676"/>
    </location>
</feature>
<keyword evidence="14" id="KW-1185">Reference proteome</keyword>
<dbReference type="Gene3D" id="3.90.550.10">
    <property type="entry name" value="Spore Coat Polysaccharide Biosynthesis Protein SpsA, Chain A"/>
    <property type="match status" value="4"/>
</dbReference>
<evidence type="ECO:0000256" key="5">
    <source>
        <dbReference type="ARBA" id="ARBA00022989"/>
    </source>
</evidence>
<accession>A0AAV6WQ46</accession>
<evidence type="ECO:0000256" key="6">
    <source>
        <dbReference type="ARBA" id="ARBA00023136"/>
    </source>
</evidence>
<gene>
    <name evidence="13" type="ORF">BUALT_Bualt14G0108500</name>
</gene>
<protein>
    <submittedName>
        <fullName evidence="13">Uncharacterized protein</fullName>
    </submittedName>
</protein>
<name>A0AAV6WQ46_9LAMI</name>
<evidence type="ECO:0000256" key="10">
    <source>
        <dbReference type="PIRSR" id="PIRSR605150-3"/>
    </source>
</evidence>
<keyword evidence="11" id="KW-0175">Coiled coil</keyword>
<feature type="binding site" evidence="10">
    <location>
        <position position="936"/>
    </location>
    <ligand>
        <name>Mn(2+)</name>
        <dbReference type="ChEBI" id="CHEBI:29035"/>
    </ligand>
</feature>